<dbReference type="EMBL" id="CP031337">
    <property type="protein sequence ID" value="AXK38194.1"/>
    <property type="molecule type" value="Genomic_DNA"/>
</dbReference>
<evidence type="ECO:0000313" key="1">
    <source>
        <dbReference type="EMBL" id="AXK38194.1"/>
    </source>
</evidence>
<dbReference type="Proteomes" id="UP000254537">
    <property type="component" value="Chromosome"/>
</dbReference>
<name>A0A345Y2P2_9NEIS</name>
<organism evidence="1 2">
    <name type="scientific">Crenobacter cavernae</name>
    <dbReference type="NCBI Taxonomy" id="2290923"/>
    <lineage>
        <taxon>Bacteria</taxon>
        <taxon>Pseudomonadati</taxon>
        <taxon>Pseudomonadota</taxon>
        <taxon>Betaproteobacteria</taxon>
        <taxon>Neisseriales</taxon>
        <taxon>Neisseriaceae</taxon>
        <taxon>Crenobacter</taxon>
    </lineage>
</organism>
<gene>
    <name evidence="1" type="ORF">DWG20_01400</name>
</gene>
<dbReference type="AlphaFoldDB" id="A0A345Y2P2"/>
<evidence type="ECO:0008006" key="3">
    <source>
        <dbReference type="Google" id="ProtNLM"/>
    </source>
</evidence>
<protein>
    <recommendedName>
        <fullName evidence="3">DUF697 domain-containing protein</fullName>
    </recommendedName>
</protein>
<dbReference type="RefSeq" id="WP_115432076.1">
    <property type="nucleotide sequence ID" value="NZ_CP031337.1"/>
</dbReference>
<sequence length="157" mass="16877">MTVPIVQEDLDALRAECRAMVRRRAALSASVAVVPLPGIDVATDLTLLMELIPAINARFGLTPREIDGLPLEKQALVYSVVKKAGSLLIGQVISQELLLAVLKKVGVRLTLKQVARFVPLVGQAAAAGLSYGAMVYLGNTHIEQCYRVAHALREGHD</sequence>
<dbReference type="KEGG" id="ccah:DWG20_01400"/>
<evidence type="ECO:0000313" key="2">
    <source>
        <dbReference type="Proteomes" id="UP000254537"/>
    </source>
</evidence>
<reference evidence="1 2" key="1">
    <citation type="submission" date="2018-07" db="EMBL/GenBank/DDBJ databases">
        <title>Crenobacter cavernae sp. nov., isolated from a karst cave.</title>
        <authorList>
            <person name="Zhu H."/>
        </authorList>
    </citation>
    <scope>NUCLEOTIDE SEQUENCE [LARGE SCALE GENOMIC DNA]</scope>
    <source>
        <strain evidence="1 2">K1W11S-77</strain>
    </source>
</reference>
<accession>A0A345Y2P2</accession>
<proteinExistence type="predicted"/>
<dbReference type="OrthoDB" id="2646363at2"/>